<protein>
    <submittedName>
        <fullName evidence="2">Uncharacterized protein</fullName>
    </submittedName>
</protein>
<reference evidence="2 3" key="1">
    <citation type="submission" date="2014-03" db="EMBL/GenBank/DDBJ databases">
        <title>Genome of Haematobacter massiliensis CCUG 47968.</title>
        <authorList>
            <person name="Wang D."/>
            <person name="Wang G."/>
        </authorList>
    </citation>
    <scope>NUCLEOTIDE SEQUENCE [LARGE SCALE GENOMIC DNA]</scope>
    <source>
        <strain evidence="2 3">CCUG 47968</strain>
    </source>
</reference>
<evidence type="ECO:0000313" key="2">
    <source>
        <dbReference type="EMBL" id="KFI31549.1"/>
    </source>
</evidence>
<evidence type="ECO:0000256" key="1">
    <source>
        <dbReference type="SAM" id="MobiDB-lite"/>
    </source>
</evidence>
<feature type="compositionally biased region" description="Basic and acidic residues" evidence="1">
    <location>
        <begin position="89"/>
        <end position="99"/>
    </location>
</feature>
<organism evidence="2 3">
    <name type="scientific">Haematobacter massiliensis</name>
    <dbReference type="NCBI Taxonomy" id="195105"/>
    <lineage>
        <taxon>Bacteria</taxon>
        <taxon>Pseudomonadati</taxon>
        <taxon>Pseudomonadota</taxon>
        <taxon>Alphaproteobacteria</taxon>
        <taxon>Rhodobacterales</taxon>
        <taxon>Paracoccaceae</taxon>
        <taxon>Haematobacter</taxon>
    </lineage>
</organism>
<comment type="caution">
    <text evidence="2">The sequence shown here is derived from an EMBL/GenBank/DDBJ whole genome shotgun (WGS) entry which is preliminary data.</text>
</comment>
<dbReference type="EMBL" id="JGYG01000002">
    <property type="protein sequence ID" value="KFI31549.1"/>
    <property type="molecule type" value="Genomic_DNA"/>
</dbReference>
<evidence type="ECO:0000313" key="3">
    <source>
        <dbReference type="Proteomes" id="UP000028826"/>
    </source>
</evidence>
<sequence length="113" mass="12912">MTYGTHSLDNFVVLRPLNSMEIARLEAADERATSSLPAPEALRAVAERKKLWPVPFTSYTGQCGYRVPLDPSRQSFRVVDEETFWRSMERTNEPPKAGRIETLGGARWPEEMR</sequence>
<dbReference type="AlphaFoldDB" id="A0A086YB99"/>
<dbReference type="RefSeq" id="WP_035707787.1">
    <property type="nucleotide sequence ID" value="NZ_CAMIFG010000003.1"/>
</dbReference>
<dbReference type="Proteomes" id="UP000028826">
    <property type="component" value="Unassembled WGS sequence"/>
</dbReference>
<feature type="region of interest" description="Disordered" evidence="1">
    <location>
        <begin position="89"/>
        <end position="113"/>
    </location>
</feature>
<proteinExistence type="predicted"/>
<accession>A0A086YB99</accession>
<name>A0A086YB99_9RHOB</name>
<dbReference type="STRING" id="195105.CN97_09995"/>
<keyword evidence="3" id="KW-1185">Reference proteome</keyword>
<gene>
    <name evidence="2" type="ORF">CN97_09995</name>
</gene>